<dbReference type="Pfam" id="PF23855">
    <property type="entry name" value="DUF7218"/>
    <property type="match status" value="1"/>
</dbReference>
<reference evidence="2 3" key="1">
    <citation type="submission" date="2018-05" db="EMBL/GenBank/DDBJ databases">
        <authorList>
            <consortium name="IHU Genomes"/>
        </authorList>
    </citation>
    <scope>NUCLEOTIDE SEQUENCE [LARGE SCALE GENOMIC DNA]</scope>
    <source>
        <strain evidence="2 3">P7335</strain>
    </source>
</reference>
<feature type="region of interest" description="Disordered" evidence="1">
    <location>
        <begin position="1"/>
        <end position="53"/>
    </location>
</feature>
<gene>
    <name evidence="2" type="ORF">MPP7335_05483</name>
</gene>
<evidence type="ECO:0000256" key="1">
    <source>
        <dbReference type="SAM" id="MobiDB-lite"/>
    </source>
</evidence>
<dbReference type="AlphaFoldDB" id="A0A375YRI3"/>
<name>A0A375YRI3_MYCPF</name>
<evidence type="ECO:0008006" key="4">
    <source>
        <dbReference type="Google" id="ProtNLM"/>
    </source>
</evidence>
<protein>
    <recommendedName>
        <fullName evidence="4">Rho termination factor</fullName>
    </recommendedName>
</protein>
<sequence length="85" mass="9381">MPNASIKNEKMYEELRDQGNSKEKAARISNAAAGQGKSAVGRRGGKSGSYDDWTVSDLKQRAKQLGMSGYSHLTKDKLIDKLRNH</sequence>
<dbReference type="Proteomes" id="UP000252008">
    <property type="component" value="Unassembled WGS sequence"/>
</dbReference>
<evidence type="ECO:0000313" key="3">
    <source>
        <dbReference type="Proteomes" id="UP000252008"/>
    </source>
</evidence>
<organism evidence="2 3">
    <name type="scientific">Mycolicibacterium parafortuitum</name>
    <name type="common">Mycobacterium parafortuitum</name>
    <dbReference type="NCBI Taxonomy" id="39692"/>
    <lineage>
        <taxon>Bacteria</taxon>
        <taxon>Bacillati</taxon>
        <taxon>Actinomycetota</taxon>
        <taxon>Actinomycetes</taxon>
        <taxon>Mycobacteriales</taxon>
        <taxon>Mycobacteriaceae</taxon>
        <taxon>Mycolicibacterium</taxon>
    </lineage>
</organism>
<keyword evidence="3" id="KW-1185">Reference proteome</keyword>
<proteinExistence type="predicted"/>
<dbReference type="RefSeq" id="WP_083144098.1">
    <property type="nucleotide sequence ID" value="NZ_MVID01000012.1"/>
</dbReference>
<feature type="compositionally biased region" description="Basic and acidic residues" evidence="1">
    <location>
        <begin position="7"/>
        <end position="26"/>
    </location>
</feature>
<accession>A0A375YRI3</accession>
<evidence type="ECO:0000313" key="2">
    <source>
        <dbReference type="EMBL" id="SRX83701.1"/>
    </source>
</evidence>
<dbReference type="EMBL" id="UEGS01000001">
    <property type="protein sequence ID" value="SRX83701.1"/>
    <property type="molecule type" value="Genomic_DNA"/>
</dbReference>
<dbReference type="InterPro" id="IPR055642">
    <property type="entry name" value="DUF7218"/>
</dbReference>